<dbReference type="Pfam" id="PF01329">
    <property type="entry name" value="Pterin_4a"/>
    <property type="match status" value="1"/>
</dbReference>
<dbReference type="EC" id="4.2.1.96" evidence="3"/>
<dbReference type="AlphaFoldDB" id="W9G501"/>
<evidence type="ECO:0000256" key="2">
    <source>
        <dbReference type="ARBA" id="ARBA00006472"/>
    </source>
</evidence>
<keyword evidence="5" id="KW-0456">Lyase</keyword>
<evidence type="ECO:0000256" key="5">
    <source>
        <dbReference type="ARBA" id="ARBA00023239"/>
    </source>
</evidence>
<dbReference type="Gene3D" id="3.30.1360.20">
    <property type="entry name" value="Transcriptional coactivator/pterin dehydratase"/>
    <property type="match status" value="1"/>
</dbReference>
<evidence type="ECO:0000313" key="7">
    <source>
        <dbReference type="Proteomes" id="UP000019489"/>
    </source>
</evidence>
<dbReference type="PANTHER" id="PTHR12599">
    <property type="entry name" value="PTERIN-4-ALPHA-CARBINOLAMINE DEHYDRATASE"/>
    <property type="match status" value="1"/>
</dbReference>
<dbReference type="SUPFAM" id="SSF55248">
    <property type="entry name" value="PCD-like"/>
    <property type="match status" value="1"/>
</dbReference>
<dbReference type="GO" id="GO:0008124">
    <property type="term" value="F:4-alpha-hydroxytetrahydrobiopterin dehydratase activity"/>
    <property type="evidence" value="ECO:0007669"/>
    <property type="project" value="UniProtKB-EC"/>
</dbReference>
<comment type="similarity">
    <text evidence="2">Belongs to the pterin-4-alpha-carbinolamine dehydratase family.</text>
</comment>
<evidence type="ECO:0000313" key="6">
    <source>
        <dbReference type="EMBL" id="EWT01075.1"/>
    </source>
</evidence>
<dbReference type="EMBL" id="AWSA01000028">
    <property type="protein sequence ID" value="EWT01075.1"/>
    <property type="molecule type" value="Genomic_DNA"/>
</dbReference>
<accession>W9G501</accession>
<organism evidence="6 7">
    <name type="scientific">Intrasporangium oryzae NRRL B-24470</name>
    <dbReference type="NCBI Taxonomy" id="1386089"/>
    <lineage>
        <taxon>Bacteria</taxon>
        <taxon>Bacillati</taxon>
        <taxon>Actinomycetota</taxon>
        <taxon>Actinomycetes</taxon>
        <taxon>Micrococcales</taxon>
        <taxon>Intrasporangiaceae</taxon>
        <taxon>Intrasporangium</taxon>
    </lineage>
</organism>
<dbReference type="eggNOG" id="COG2154">
    <property type="taxonomic scope" value="Bacteria"/>
</dbReference>
<dbReference type="RefSeq" id="WP_034806856.1">
    <property type="nucleotide sequence ID" value="NZ_AWSA01000028.1"/>
</dbReference>
<dbReference type="STRING" id="1386089.N865_11695"/>
<gene>
    <name evidence="6" type="ORF">N865_11695</name>
</gene>
<dbReference type="NCBIfam" id="NF002017">
    <property type="entry name" value="PRK00823.1-2"/>
    <property type="match status" value="1"/>
</dbReference>
<evidence type="ECO:0000256" key="3">
    <source>
        <dbReference type="ARBA" id="ARBA00013252"/>
    </source>
</evidence>
<name>W9G501_9MICO</name>
<sequence length="106" mass="11812">MARRLDGEEIARQLRDLPGWTREGDTIWAVYVAPDFLTGIRLVEEVATDAEAMNHHPDIDIRWTSVRFSLSTHSEGGLTQLDVELAHQIAQAASHRGARPPAADQE</sequence>
<evidence type="ECO:0000256" key="4">
    <source>
        <dbReference type="ARBA" id="ARBA00021735"/>
    </source>
</evidence>
<dbReference type="InterPro" id="IPR001533">
    <property type="entry name" value="Pterin_deHydtase"/>
</dbReference>
<dbReference type="Proteomes" id="UP000019489">
    <property type="component" value="Unassembled WGS sequence"/>
</dbReference>
<dbReference type="GO" id="GO:0006729">
    <property type="term" value="P:tetrahydrobiopterin biosynthetic process"/>
    <property type="evidence" value="ECO:0007669"/>
    <property type="project" value="InterPro"/>
</dbReference>
<dbReference type="PATRIC" id="fig|1386089.3.peg.2674"/>
<dbReference type="OrthoDB" id="15077at2"/>
<evidence type="ECO:0000256" key="1">
    <source>
        <dbReference type="ARBA" id="ARBA00001554"/>
    </source>
</evidence>
<reference evidence="6 7" key="1">
    <citation type="submission" date="2013-08" db="EMBL/GenBank/DDBJ databases">
        <title>Intrasporangium oryzae NRRL B-24470.</title>
        <authorList>
            <person name="Liu H."/>
            <person name="Wang G."/>
        </authorList>
    </citation>
    <scope>NUCLEOTIDE SEQUENCE [LARGE SCALE GENOMIC DNA]</scope>
    <source>
        <strain evidence="6 7">NRRL B-24470</strain>
    </source>
</reference>
<dbReference type="PANTHER" id="PTHR12599:SF0">
    <property type="entry name" value="PTERIN-4-ALPHA-CARBINOLAMINE DEHYDRATASE"/>
    <property type="match status" value="1"/>
</dbReference>
<protein>
    <recommendedName>
        <fullName evidence="4">Putative pterin-4-alpha-carbinolamine dehydratase</fullName>
        <ecNumber evidence="3">4.2.1.96</ecNumber>
    </recommendedName>
</protein>
<comment type="catalytic activity">
    <reaction evidence="1">
        <text>(4aS,6R)-4a-hydroxy-L-erythro-5,6,7,8-tetrahydrobiopterin = (6R)-L-erythro-6,7-dihydrobiopterin + H2O</text>
        <dbReference type="Rhea" id="RHEA:11920"/>
        <dbReference type="ChEBI" id="CHEBI:15377"/>
        <dbReference type="ChEBI" id="CHEBI:15642"/>
        <dbReference type="ChEBI" id="CHEBI:43120"/>
        <dbReference type="EC" id="4.2.1.96"/>
    </reaction>
</comment>
<proteinExistence type="inferred from homology"/>
<keyword evidence="7" id="KW-1185">Reference proteome</keyword>
<comment type="caution">
    <text evidence="6">The sequence shown here is derived from an EMBL/GenBank/DDBJ whole genome shotgun (WGS) entry which is preliminary data.</text>
</comment>
<dbReference type="InterPro" id="IPR036428">
    <property type="entry name" value="PCD_sf"/>
</dbReference>
<dbReference type="CDD" id="cd00488">
    <property type="entry name" value="PCD_DCoH"/>
    <property type="match status" value="1"/>
</dbReference>